<dbReference type="AlphaFoldDB" id="K2PTF5"/>
<dbReference type="eggNOG" id="ENOG5032Y3T">
    <property type="taxonomic scope" value="Bacteria"/>
</dbReference>
<dbReference type="STRING" id="555500.I215_10490"/>
<evidence type="ECO:0000313" key="3">
    <source>
        <dbReference type="Proteomes" id="UP000007364"/>
    </source>
</evidence>
<dbReference type="Proteomes" id="UP000007364">
    <property type="component" value="Unassembled WGS sequence"/>
</dbReference>
<protein>
    <recommendedName>
        <fullName evidence="4">Beta-lactamase-inhibitor-like PepSY-like domain-containing protein</fullName>
    </recommendedName>
</protein>
<feature type="signal peptide" evidence="1">
    <location>
        <begin position="1"/>
        <end position="19"/>
    </location>
</feature>
<proteinExistence type="predicted"/>
<gene>
    <name evidence="2" type="ORF">I215_10490</name>
</gene>
<dbReference type="SUPFAM" id="SSF160574">
    <property type="entry name" value="BT0923-like"/>
    <property type="match status" value="1"/>
</dbReference>
<name>K2PTF5_9FLAO</name>
<evidence type="ECO:0000313" key="2">
    <source>
        <dbReference type="EMBL" id="EKF54859.1"/>
    </source>
</evidence>
<evidence type="ECO:0000256" key="1">
    <source>
        <dbReference type="SAM" id="SignalP"/>
    </source>
</evidence>
<organism evidence="2 3">
    <name type="scientific">Galbibacter marinus</name>
    <dbReference type="NCBI Taxonomy" id="555500"/>
    <lineage>
        <taxon>Bacteria</taxon>
        <taxon>Pseudomonadati</taxon>
        <taxon>Bacteroidota</taxon>
        <taxon>Flavobacteriia</taxon>
        <taxon>Flavobacteriales</taxon>
        <taxon>Flavobacteriaceae</taxon>
        <taxon>Galbibacter</taxon>
    </lineage>
</organism>
<dbReference type="OrthoDB" id="1099258at2"/>
<keyword evidence="1" id="KW-0732">Signal</keyword>
<dbReference type="RefSeq" id="WP_008991940.1">
    <property type="nucleotide sequence ID" value="NZ_AMSG01000014.1"/>
</dbReference>
<keyword evidence="3" id="KW-1185">Reference proteome</keyword>
<feature type="chain" id="PRO_5003866567" description="Beta-lactamase-inhibitor-like PepSY-like domain-containing protein" evidence="1">
    <location>
        <begin position="20"/>
        <end position="100"/>
    </location>
</feature>
<reference evidence="2 3" key="1">
    <citation type="journal article" date="2012" name="J. Bacteriol.">
        <title>Genome Sequence of Galbibacter marinum Type Strain ck-I2-15.</title>
        <authorList>
            <person name="Lai Q."/>
            <person name="Li C."/>
            <person name="Shao Z."/>
        </authorList>
    </citation>
    <scope>NUCLEOTIDE SEQUENCE [LARGE SCALE GENOMIC DNA]</scope>
    <source>
        <strain evidence="3">ck-I2-15</strain>
    </source>
</reference>
<accession>K2PTF5</accession>
<dbReference type="EMBL" id="AMSG01000014">
    <property type="protein sequence ID" value="EKF54859.1"/>
    <property type="molecule type" value="Genomic_DNA"/>
</dbReference>
<comment type="caution">
    <text evidence="2">The sequence shown here is derived from an EMBL/GenBank/DDBJ whole genome shotgun (WGS) entry which is preliminary data.</text>
</comment>
<sequence length="100" mass="10894">MKTIVLVSAFALGSFASFAATPVIFHDGIAEDIFAVQDEFQEIDSAELPQAITDALAADFPGAELSKAYKNEASEYKLEVMVGEETNTLYANENGEWIQK</sequence>
<evidence type="ECO:0008006" key="4">
    <source>
        <dbReference type="Google" id="ProtNLM"/>
    </source>
</evidence>